<evidence type="ECO:0000313" key="1">
    <source>
        <dbReference type="EMBL" id="HAR53456.1"/>
    </source>
</evidence>
<accession>A0A348WFZ4</accession>
<dbReference type="AlphaFoldDB" id="A0A348WFZ4"/>
<protein>
    <submittedName>
        <fullName evidence="1">Uncharacterized protein</fullName>
    </submittedName>
</protein>
<feature type="non-terminal residue" evidence="1">
    <location>
        <position position="1"/>
    </location>
</feature>
<organism evidence="1 2">
    <name type="scientific">Roseovarius nubinhibens</name>
    <dbReference type="NCBI Taxonomy" id="314263"/>
    <lineage>
        <taxon>Bacteria</taxon>
        <taxon>Pseudomonadati</taxon>
        <taxon>Pseudomonadota</taxon>
        <taxon>Alphaproteobacteria</taxon>
        <taxon>Rhodobacterales</taxon>
        <taxon>Roseobacteraceae</taxon>
        <taxon>Roseovarius</taxon>
    </lineage>
</organism>
<dbReference type="EMBL" id="DMVW01000159">
    <property type="protein sequence ID" value="HAR53456.1"/>
    <property type="molecule type" value="Genomic_DNA"/>
</dbReference>
<proteinExistence type="predicted"/>
<gene>
    <name evidence="1" type="ORF">DCS45_16515</name>
</gene>
<reference evidence="1 2" key="1">
    <citation type="journal article" date="2018" name="Nat. Biotechnol.">
        <title>A standardized bacterial taxonomy based on genome phylogeny substantially revises the tree of life.</title>
        <authorList>
            <person name="Parks D.H."/>
            <person name="Chuvochina M."/>
            <person name="Waite D.W."/>
            <person name="Rinke C."/>
            <person name="Skarshewski A."/>
            <person name="Chaumeil P.A."/>
            <person name="Hugenholtz P."/>
        </authorList>
    </citation>
    <scope>NUCLEOTIDE SEQUENCE [LARGE SCALE GENOMIC DNA]</scope>
    <source>
        <strain evidence="1">UBA9169</strain>
    </source>
</reference>
<dbReference type="Gene3D" id="1.20.5.320">
    <property type="entry name" value="6-Phosphogluconate Dehydrogenase, domain 3"/>
    <property type="match status" value="1"/>
</dbReference>
<dbReference type="InterPro" id="IPR008927">
    <property type="entry name" value="6-PGluconate_DH-like_C_sf"/>
</dbReference>
<dbReference type="Proteomes" id="UP000264719">
    <property type="component" value="Unassembled WGS sequence"/>
</dbReference>
<sequence>QAQRDFFGYHGFEKFGVEGQFHGPWWDE</sequence>
<dbReference type="SUPFAM" id="SSF48179">
    <property type="entry name" value="6-phosphogluconate dehydrogenase C-terminal domain-like"/>
    <property type="match status" value="1"/>
</dbReference>
<evidence type="ECO:0000313" key="2">
    <source>
        <dbReference type="Proteomes" id="UP000264719"/>
    </source>
</evidence>
<name>A0A348WFZ4_9RHOB</name>
<comment type="caution">
    <text evidence="1">The sequence shown here is derived from an EMBL/GenBank/DDBJ whole genome shotgun (WGS) entry which is preliminary data.</text>
</comment>